<dbReference type="Proteomes" id="UP001552299">
    <property type="component" value="Unassembled WGS sequence"/>
</dbReference>
<organism evidence="2 3">
    <name type="scientific">Dendrobium thyrsiflorum</name>
    <name type="common">Pinecone-like raceme dendrobium</name>
    <name type="synonym">Orchid</name>
    <dbReference type="NCBI Taxonomy" id="117978"/>
    <lineage>
        <taxon>Eukaryota</taxon>
        <taxon>Viridiplantae</taxon>
        <taxon>Streptophyta</taxon>
        <taxon>Embryophyta</taxon>
        <taxon>Tracheophyta</taxon>
        <taxon>Spermatophyta</taxon>
        <taxon>Magnoliopsida</taxon>
        <taxon>Liliopsida</taxon>
        <taxon>Asparagales</taxon>
        <taxon>Orchidaceae</taxon>
        <taxon>Epidendroideae</taxon>
        <taxon>Malaxideae</taxon>
        <taxon>Dendrobiinae</taxon>
        <taxon>Dendrobium</taxon>
    </lineage>
</organism>
<feature type="chain" id="PRO_5044845847" evidence="1">
    <location>
        <begin position="26"/>
        <end position="67"/>
    </location>
</feature>
<accession>A0ABD0UGR2</accession>
<keyword evidence="1" id="KW-0732">Signal</keyword>
<proteinExistence type="predicted"/>
<dbReference type="AlphaFoldDB" id="A0ABD0UGR2"/>
<sequence length="67" mass="6739">MVAPAAISVRNVVLSLTAIFQVSLAPDVLVAVSGTVARVVKSSDSAAAIKLAAAANVFADQLFVLLS</sequence>
<comment type="caution">
    <text evidence="2">The sequence shown here is derived from an EMBL/GenBank/DDBJ whole genome shotgun (WGS) entry which is preliminary data.</text>
</comment>
<keyword evidence="3" id="KW-1185">Reference proteome</keyword>
<evidence type="ECO:0000313" key="3">
    <source>
        <dbReference type="Proteomes" id="UP001552299"/>
    </source>
</evidence>
<gene>
    <name evidence="2" type="ORF">M5K25_020366</name>
</gene>
<dbReference type="EMBL" id="JANQDX010000016">
    <property type="protein sequence ID" value="KAL0909492.1"/>
    <property type="molecule type" value="Genomic_DNA"/>
</dbReference>
<evidence type="ECO:0000313" key="2">
    <source>
        <dbReference type="EMBL" id="KAL0909492.1"/>
    </source>
</evidence>
<feature type="signal peptide" evidence="1">
    <location>
        <begin position="1"/>
        <end position="25"/>
    </location>
</feature>
<evidence type="ECO:0000256" key="1">
    <source>
        <dbReference type="SAM" id="SignalP"/>
    </source>
</evidence>
<name>A0ABD0UGR2_DENTH</name>
<protein>
    <submittedName>
        <fullName evidence="2">Uncharacterized protein</fullName>
    </submittedName>
</protein>
<reference evidence="2 3" key="1">
    <citation type="journal article" date="2024" name="Plant Biotechnol. J.">
        <title>Dendrobium thyrsiflorum genome and its molecular insights into genes involved in important horticultural traits.</title>
        <authorList>
            <person name="Chen B."/>
            <person name="Wang J.Y."/>
            <person name="Zheng P.J."/>
            <person name="Li K.L."/>
            <person name="Liang Y.M."/>
            <person name="Chen X.F."/>
            <person name="Zhang C."/>
            <person name="Zhao X."/>
            <person name="He X."/>
            <person name="Zhang G.Q."/>
            <person name="Liu Z.J."/>
            <person name="Xu Q."/>
        </authorList>
    </citation>
    <scope>NUCLEOTIDE SEQUENCE [LARGE SCALE GENOMIC DNA]</scope>
    <source>
        <strain evidence="2">GZMU011</strain>
    </source>
</reference>